<dbReference type="RefSeq" id="WP_281929591.1">
    <property type="nucleotide sequence ID" value="NZ_AP027142.1"/>
</dbReference>
<protein>
    <submittedName>
        <fullName evidence="1">Uncharacterized protein</fullName>
    </submittedName>
</protein>
<evidence type="ECO:0000313" key="1">
    <source>
        <dbReference type="EMBL" id="BDV32500.1"/>
    </source>
</evidence>
<dbReference type="Proteomes" id="UP001317629">
    <property type="component" value="Chromosome"/>
</dbReference>
<organism evidence="1 2">
    <name type="scientific">Methylocystis iwaonis</name>
    <dbReference type="NCBI Taxonomy" id="2885079"/>
    <lineage>
        <taxon>Bacteria</taxon>
        <taxon>Pseudomonadati</taxon>
        <taxon>Pseudomonadota</taxon>
        <taxon>Alphaproteobacteria</taxon>
        <taxon>Hyphomicrobiales</taxon>
        <taxon>Methylocystaceae</taxon>
        <taxon>Methylocystis</taxon>
    </lineage>
</organism>
<gene>
    <name evidence="1" type="ORF">SS37A_00290</name>
</gene>
<dbReference type="EMBL" id="AP027142">
    <property type="protein sequence ID" value="BDV32500.1"/>
    <property type="molecule type" value="Genomic_DNA"/>
</dbReference>
<name>A0ABN6VAY2_9HYPH</name>
<accession>A0ABN6VAY2</accession>
<reference evidence="1 2" key="1">
    <citation type="journal article" date="2023" name="Int. J. Syst. Evol. Microbiol.">
        <title>Methylocystis iwaonis sp. nov., a type II methane-oxidizing bacterium from surface soil of a rice paddy field in Japan, and emended description of the genus Methylocystis (ex Whittenbury et al. 1970) Bowman et al. 1993.</title>
        <authorList>
            <person name="Kaise H."/>
            <person name="Sawadogo J.B."/>
            <person name="Alam M.S."/>
            <person name="Ueno C."/>
            <person name="Dianou D."/>
            <person name="Shinjo R."/>
            <person name="Asakawa S."/>
        </authorList>
    </citation>
    <scope>NUCLEOTIDE SEQUENCE [LARGE SCALE GENOMIC DNA]</scope>
    <source>
        <strain evidence="1 2">SS37A-Re</strain>
    </source>
</reference>
<evidence type="ECO:0000313" key="2">
    <source>
        <dbReference type="Proteomes" id="UP001317629"/>
    </source>
</evidence>
<sequence length="114" mass="12354">MSAFTFEYSRGGETPLLAEKIEISDRAAIWRHVETLALRFPECPGALIRVRDECGQVVVRAGVATALAAIEQCPCGCCELKETARGERKVDDLRRSSCTNSGACPCEAHSAPKN</sequence>
<keyword evidence="2" id="KW-1185">Reference proteome</keyword>
<proteinExistence type="predicted"/>